<dbReference type="RefSeq" id="WP_050005634.1">
    <property type="nucleotide sequence ID" value="NZ_JXXK01000016.1"/>
</dbReference>
<proteinExistence type="predicted"/>
<feature type="domain" description="Resolvase/invertase-type recombinase catalytic" evidence="2">
    <location>
        <begin position="9"/>
        <end position="158"/>
    </location>
</feature>
<dbReference type="Pfam" id="PF00239">
    <property type="entry name" value="Resolvase"/>
    <property type="match status" value="1"/>
</dbReference>
<dbReference type="GO" id="GO:0000150">
    <property type="term" value="F:DNA strand exchange activity"/>
    <property type="evidence" value="ECO:0007669"/>
    <property type="project" value="InterPro"/>
</dbReference>
<dbReference type="PROSITE" id="PS51736">
    <property type="entry name" value="RECOMBINASES_3"/>
    <property type="match status" value="1"/>
</dbReference>
<comment type="caution">
    <text evidence="4">The sequence shown here is derived from an EMBL/GenBank/DDBJ whole genome shotgun (WGS) entry which is preliminary data.</text>
</comment>
<dbReference type="InterPro" id="IPR011109">
    <property type="entry name" value="DNA_bind_recombinase_dom"/>
</dbReference>
<dbReference type="AlphaFoldDB" id="A0A0D8IXV0"/>
<dbReference type="InterPro" id="IPR025827">
    <property type="entry name" value="Zn_ribbon_recom_dom"/>
</dbReference>
<keyword evidence="1" id="KW-0175">Coiled coil</keyword>
<gene>
    <name evidence="4" type="ORF">TQ39_11650</name>
</gene>
<keyword evidence="5" id="KW-1185">Reference proteome</keyword>
<dbReference type="GeneID" id="42857232"/>
<dbReference type="InterPro" id="IPR038109">
    <property type="entry name" value="DNA_bind_recomb_sf"/>
</dbReference>
<dbReference type="EMBL" id="JXXK01000016">
    <property type="protein sequence ID" value="KJF39545.1"/>
    <property type="molecule type" value="Genomic_DNA"/>
</dbReference>
<feature type="coiled-coil region" evidence="1">
    <location>
        <begin position="402"/>
        <end position="490"/>
    </location>
</feature>
<dbReference type="GO" id="GO:0003677">
    <property type="term" value="F:DNA binding"/>
    <property type="evidence" value="ECO:0007669"/>
    <property type="project" value="InterPro"/>
</dbReference>
<organism evidence="4 5">
    <name type="scientific">Ruthenibacterium lactatiformans</name>
    <dbReference type="NCBI Taxonomy" id="1550024"/>
    <lineage>
        <taxon>Bacteria</taxon>
        <taxon>Bacillati</taxon>
        <taxon>Bacillota</taxon>
        <taxon>Clostridia</taxon>
        <taxon>Eubacteriales</taxon>
        <taxon>Oscillospiraceae</taxon>
        <taxon>Ruthenibacterium</taxon>
    </lineage>
</organism>
<dbReference type="PATRIC" id="fig|1550024.3.peg.2657"/>
<dbReference type="SUPFAM" id="SSF53041">
    <property type="entry name" value="Resolvase-like"/>
    <property type="match status" value="1"/>
</dbReference>
<evidence type="ECO:0000313" key="5">
    <source>
        <dbReference type="Proteomes" id="UP000032483"/>
    </source>
</evidence>
<dbReference type="Gene3D" id="3.90.1750.20">
    <property type="entry name" value="Putative Large Serine Recombinase, Chain B, Domain 2"/>
    <property type="match status" value="2"/>
</dbReference>
<dbReference type="InterPro" id="IPR036162">
    <property type="entry name" value="Resolvase-like_N_sf"/>
</dbReference>
<dbReference type="InterPro" id="IPR006119">
    <property type="entry name" value="Resolv_N"/>
</dbReference>
<dbReference type="PANTHER" id="PTHR30461">
    <property type="entry name" value="DNA-INVERTASE FROM LAMBDOID PROPHAGE"/>
    <property type="match status" value="1"/>
</dbReference>
<evidence type="ECO:0000259" key="2">
    <source>
        <dbReference type="PROSITE" id="PS51736"/>
    </source>
</evidence>
<reference evidence="4" key="1">
    <citation type="submission" date="2015-02" db="EMBL/GenBank/DDBJ databases">
        <title>A novel member of the family Ruminococcaceae isolated from human feces.</title>
        <authorList>
            <person name="Shkoporov A.N."/>
            <person name="Chaplin A.V."/>
            <person name="Motuzova O.V."/>
            <person name="Kafarskaia L.I."/>
            <person name="Khokhlova E.V."/>
            <person name="Efimov B.A."/>
        </authorList>
    </citation>
    <scope>NUCLEOTIDE SEQUENCE [LARGE SCALE GENOMIC DNA]</scope>
    <source>
        <strain evidence="4">585-1</strain>
    </source>
</reference>
<dbReference type="SMART" id="SM00857">
    <property type="entry name" value="Resolvase"/>
    <property type="match status" value="1"/>
</dbReference>
<evidence type="ECO:0000256" key="1">
    <source>
        <dbReference type="SAM" id="Coils"/>
    </source>
</evidence>
<dbReference type="CDD" id="cd03768">
    <property type="entry name" value="SR_ResInv"/>
    <property type="match status" value="1"/>
</dbReference>
<dbReference type="Pfam" id="PF07508">
    <property type="entry name" value="Recombinase"/>
    <property type="match status" value="1"/>
</dbReference>
<dbReference type="InterPro" id="IPR050639">
    <property type="entry name" value="SSR_resolvase"/>
</dbReference>
<feature type="domain" description="Recombinase" evidence="3">
    <location>
        <begin position="166"/>
        <end position="328"/>
    </location>
</feature>
<dbReference type="PROSITE" id="PS51737">
    <property type="entry name" value="RECOMBINASE_DNA_BIND"/>
    <property type="match status" value="1"/>
</dbReference>
<dbReference type="Proteomes" id="UP000032483">
    <property type="component" value="Unassembled WGS sequence"/>
</dbReference>
<dbReference type="Pfam" id="PF13408">
    <property type="entry name" value="Zn_ribbon_recom"/>
    <property type="match status" value="1"/>
</dbReference>
<evidence type="ECO:0000313" key="4">
    <source>
        <dbReference type="EMBL" id="KJF39545.1"/>
    </source>
</evidence>
<sequence>MKTKDTPKQYVIYSRKSKFTGKGESIENQIELCRQYIVMHFGEEAAENVLVYEDEGFSGGNLERPQFKKMMKDSQKITFAAIVVYRLDRISRNIGDFAKLIEDLGDRHIDFISIREQFDTSSPMGRAMMYIASVFSQLERETIAERIRDNMHELSKTGRWLGGTTPTGYASESLSSVTVDGKVKKACKLKPIPEEIQLVKTIFSVFMETGSLSKTDQYLLEHRCVTKRGKQFTRFAIRGILTNPVYMIADETAYQYLKENNVDLFAERAEFDGEHGIMAYNRTLQHPGKANQIRPMEEWIVAVGKHPGIVAGSDWVRVQAMLDVNKSKSYRRPRSNVALLSGLLRCGECGDYMRPKLTNRKNADGELIYTYMCSTKERSHGTVCAMKNCNGNTLDAKIIEEIRKLSADKETLTRLLAQTKKVISGSKEGYDAELALLKEKHAETEDRIKRLVESLSVASDTSAKYVMEQIDELHRESETQQMRLAELEALTEQSRMLHQEFAFHQEMIQSFASAVDSATLEEKRRLLRTIVKKVVWDGKNAYVYLFAEDGEADLPPVEQPMYPLGEDSE</sequence>
<dbReference type="PANTHER" id="PTHR30461:SF23">
    <property type="entry name" value="DNA RECOMBINASE-RELATED"/>
    <property type="match status" value="1"/>
</dbReference>
<name>A0A0D8IXV0_9FIRM</name>
<evidence type="ECO:0000259" key="3">
    <source>
        <dbReference type="PROSITE" id="PS51737"/>
    </source>
</evidence>
<protein>
    <submittedName>
        <fullName evidence="4">Resolvase</fullName>
    </submittedName>
</protein>
<accession>A0A0D8IXV0</accession>
<dbReference type="Gene3D" id="3.40.50.1390">
    <property type="entry name" value="Resolvase, N-terminal catalytic domain"/>
    <property type="match status" value="1"/>
</dbReference>